<evidence type="ECO:0000259" key="3">
    <source>
        <dbReference type="Pfam" id="PF11997"/>
    </source>
</evidence>
<dbReference type="InterPro" id="IPR047691">
    <property type="entry name" value="PelF-like"/>
</dbReference>
<reference evidence="4" key="1">
    <citation type="submission" date="2020-12" db="EMBL/GenBank/DDBJ databases">
        <title>Genome public.</title>
        <authorList>
            <person name="Sun Q."/>
        </authorList>
    </citation>
    <scope>NUCLEOTIDE SEQUENCE</scope>
    <source>
        <strain evidence="4">CCM 8863</strain>
    </source>
</reference>
<protein>
    <submittedName>
        <fullName evidence="4">GT4 family glycosyltransferase PelF</fullName>
    </submittedName>
</protein>
<sequence length="620" mass="68591">MTPNVRIRLPGDDSELEPVDVAIVMESTYPFLKGGVSAVVHDIITHNPEFTYGIIHIAWDSRSPQEDLYGVPDNVAWIDVIYLSLEENHDDFSVAVHDRTGWGRGSDDEVAERFVTALRSAIAGEPDSLWELWEDSVNPVTRTWRIWPVIRTRPMMEAAIGAMSDHDDATVGDLFWTVRDFFSLAYALIDRVHAPAKVYHAHTTGYASLVAAVAARQHDAAFLLTEHNLYIRDTVNTLLGRTMSLPVTREIHLELPTNTRDYLWTRWWIEMGAILYPSADHITYLYPTAIDEAAVLGGDPTKSEVLPNGMRWEDFAEGRAIREVALAEIAAGTKRQWRFACIARVVPIKGIHELLSAVSTLVSGGHEDIVVDILGPTDHLPEYYEKCLDYVRELGIGDYVNFEGTVNVRERLHTYDGLVLASFNEGQPIVVLESMACGLPIVGTDVGGMDELVCLPLPGPDGEVVGPCGVLVSPGDTEALARGIASVVESGELYKTWHLNALARLRGTFLMPTVMARYNAIYRRLGAGSPDVVRDRTADLGRGSEDIVDATSIAEVGRDYPKRRWLRGRKEDWGQDRMLTGTHRSAAIRSCVKKVTWGVRDAGGATARAAGRAVLRVMGR</sequence>
<dbReference type="PANTHER" id="PTHR12526">
    <property type="entry name" value="GLYCOSYLTRANSFERASE"/>
    <property type="match status" value="1"/>
</dbReference>
<evidence type="ECO:0000256" key="1">
    <source>
        <dbReference type="ARBA" id="ARBA00022679"/>
    </source>
</evidence>
<organism evidence="4 5">
    <name type="scientific">Corynebacterium meridianum</name>
    <dbReference type="NCBI Taxonomy" id="2765363"/>
    <lineage>
        <taxon>Bacteria</taxon>
        <taxon>Bacillati</taxon>
        <taxon>Actinomycetota</taxon>
        <taxon>Actinomycetes</taxon>
        <taxon>Mycobacteriales</taxon>
        <taxon>Corynebacteriaceae</taxon>
        <taxon>Corynebacterium</taxon>
    </lineage>
</organism>
<evidence type="ECO:0000259" key="2">
    <source>
        <dbReference type="Pfam" id="PF00534"/>
    </source>
</evidence>
<proteinExistence type="predicted"/>
<feature type="domain" description="Glycosyl transferase family 1" evidence="2">
    <location>
        <begin position="335"/>
        <end position="501"/>
    </location>
</feature>
<keyword evidence="1" id="KW-0808">Transferase</keyword>
<comment type="caution">
    <text evidence="4">The sequence shown here is derived from an EMBL/GenBank/DDBJ whole genome shotgun (WGS) entry which is preliminary data.</text>
</comment>
<dbReference type="GO" id="GO:0016757">
    <property type="term" value="F:glycosyltransferase activity"/>
    <property type="evidence" value="ECO:0007669"/>
    <property type="project" value="InterPro"/>
</dbReference>
<dbReference type="Pfam" id="PF00534">
    <property type="entry name" value="Glycos_transf_1"/>
    <property type="match status" value="1"/>
</dbReference>
<dbReference type="EMBL" id="JAEIOS010000012">
    <property type="protein sequence ID" value="MBI8989473.1"/>
    <property type="molecule type" value="Genomic_DNA"/>
</dbReference>
<evidence type="ECO:0000313" key="5">
    <source>
        <dbReference type="Proteomes" id="UP000645966"/>
    </source>
</evidence>
<dbReference type="InterPro" id="IPR022622">
    <property type="entry name" value="DUF3492"/>
</dbReference>
<dbReference type="Proteomes" id="UP000645966">
    <property type="component" value="Unassembled WGS sequence"/>
</dbReference>
<dbReference type="InterPro" id="IPR001296">
    <property type="entry name" value="Glyco_trans_1"/>
</dbReference>
<dbReference type="Gene3D" id="3.40.50.2000">
    <property type="entry name" value="Glycogen Phosphorylase B"/>
    <property type="match status" value="2"/>
</dbReference>
<dbReference type="PANTHER" id="PTHR12526:SF608">
    <property type="entry name" value="PELF"/>
    <property type="match status" value="1"/>
</dbReference>
<evidence type="ECO:0000313" key="4">
    <source>
        <dbReference type="EMBL" id="MBI8989473.1"/>
    </source>
</evidence>
<feature type="domain" description="DUF3492" evidence="3">
    <location>
        <begin position="20"/>
        <end position="291"/>
    </location>
</feature>
<gene>
    <name evidence="4" type="primary">pelF</name>
    <name evidence="4" type="ORF">JDV75_06825</name>
</gene>
<dbReference type="RefSeq" id="WP_198738519.1">
    <property type="nucleotide sequence ID" value="NZ_JAEIOS010000012.1"/>
</dbReference>
<dbReference type="NCBIfam" id="NF038011">
    <property type="entry name" value="PelF"/>
    <property type="match status" value="1"/>
</dbReference>
<dbReference type="AlphaFoldDB" id="A0A934HYU8"/>
<name>A0A934HYU8_9CORY</name>
<dbReference type="Pfam" id="PF11997">
    <property type="entry name" value="DUF3492"/>
    <property type="match status" value="1"/>
</dbReference>
<accession>A0A934HYU8</accession>
<keyword evidence="5" id="KW-1185">Reference proteome</keyword>
<dbReference type="SUPFAM" id="SSF53756">
    <property type="entry name" value="UDP-Glycosyltransferase/glycogen phosphorylase"/>
    <property type="match status" value="1"/>
</dbReference>